<comment type="subunit">
    <text evidence="12">Binds PPP1CA and actin.</text>
</comment>
<feature type="repeat" description="RPEL" evidence="11">
    <location>
        <begin position="436"/>
        <end position="461"/>
    </location>
</feature>
<evidence type="ECO:0000256" key="11">
    <source>
        <dbReference type="PROSITE-ProRule" id="PRU00401"/>
    </source>
</evidence>
<evidence type="ECO:0000256" key="12">
    <source>
        <dbReference type="RuleBase" id="RU301113"/>
    </source>
</evidence>
<keyword evidence="9" id="KW-0650">Protein phosphatase inhibitor</keyword>
<keyword evidence="5 12" id="KW-0677">Repeat</keyword>
<evidence type="ECO:0000256" key="2">
    <source>
        <dbReference type="ARBA" id="ARBA00004496"/>
    </source>
</evidence>
<dbReference type="PANTHER" id="PTHR12751">
    <property type="entry name" value="PHOSPHATASE AND ACTIN REGULATOR PHACTR"/>
    <property type="match status" value="1"/>
</dbReference>
<dbReference type="PROSITE" id="PS51073">
    <property type="entry name" value="RPEL"/>
    <property type="match status" value="3"/>
</dbReference>
<dbReference type="Proteomes" id="UP001166093">
    <property type="component" value="Unassembled WGS sequence"/>
</dbReference>
<feature type="non-terminal residue" evidence="13">
    <location>
        <position position="497"/>
    </location>
</feature>
<dbReference type="PANTHER" id="PTHR12751:SF6">
    <property type="entry name" value="PHOSPHATASE AND ACTIN REGULATOR 1"/>
    <property type="match status" value="1"/>
</dbReference>
<proteinExistence type="inferred from homology"/>
<name>A0ABS2YD69_POLSP</name>
<feature type="repeat" description="RPEL" evidence="11">
    <location>
        <begin position="360"/>
        <end position="385"/>
    </location>
</feature>
<comment type="similarity">
    <text evidence="3 12">Belongs to the phosphatase and actin regulator family.</text>
</comment>
<feature type="repeat" description="RPEL" evidence="11">
    <location>
        <begin position="398"/>
        <end position="423"/>
    </location>
</feature>
<evidence type="ECO:0000256" key="1">
    <source>
        <dbReference type="ARBA" id="ARBA00004123"/>
    </source>
</evidence>
<evidence type="ECO:0000256" key="9">
    <source>
        <dbReference type="ARBA" id="ARBA00023272"/>
    </source>
</evidence>
<evidence type="ECO:0000256" key="8">
    <source>
        <dbReference type="ARBA" id="ARBA00023242"/>
    </source>
</evidence>
<keyword evidence="4" id="KW-0963">Cytoplasm</keyword>
<evidence type="ECO:0000313" key="13">
    <source>
        <dbReference type="EMBL" id="MBN3284492.1"/>
    </source>
</evidence>
<keyword evidence="8" id="KW-0539">Nucleus</keyword>
<reference evidence="13" key="1">
    <citation type="journal article" date="2021" name="Cell">
        <title>Tracing the genetic footprints of vertebrate landing in non-teleost ray-finned fishes.</title>
        <authorList>
            <person name="Bi X."/>
            <person name="Wang K."/>
            <person name="Yang L."/>
            <person name="Pan H."/>
            <person name="Jiang H."/>
            <person name="Wei Q."/>
            <person name="Fang M."/>
            <person name="Yu H."/>
            <person name="Zhu C."/>
            <person name="Cai Y."/>
            <person name="He Y."/>
            <person name="Gan X."/>
            <person name="Zeng H."/>
            <person name="Yu D."/>
            <person name="Zhu Y."/>
            <person name="Jiang H."/>
            <person name="Qiu Q."/>
            <person name="Yang H."/>
            <person name="Zhang Y.E."/>
            <person name="Wang W."/>
            <person name="Zhu M."/>
            <person name="He S."/>
            <person name="Zhang G."/>
        </authorList>
    </citation>
    <scope>NUCLEOTIDE SEQUENCE</scope>
    <source>
        <strain evidence="13">Pddl_001</strain>
    </source>
</reference>
<dbReference type="SMART" id="SM00707">
    <property type="entry name" value="RPEL"/>
    <property type="match status" value="3"/>
</dbReference>
<keyword evidence="7 12" id="KW-0009">Actin-binding</keyword>
<evidence type="ECO:0000256" key="7">
    <source>
        <dbReference type="ARBA" id="ARBA00023203"/>
    </source>
</evidence>
<keyword evidence="6" id="KW-0770">Synapse</keyword>
<evidence type="ECO:0000313" key="14">
    <source>
        <dbReference type="Proteomes" id="UP001166093"/>
    </source>
</evidence>
<evidence type="ECO:0000256" key="3">
    <source>
        <dbReference type="ARBA" id="ARBA00009795"/>
    </source>
</evidence>
<evidence type="ECO:0000256" key="5">
    <source>
        <dbReference type="ARBA" id="ARBA00022737"/>
    </source>
</evidence>
<comment type="caution">
    <text evidence="13">The sequence shown here is derived from an EMBL/GenBank/DDBJ whole genome shotgun (WGS) entry which is preliminary data.</text>
</comment>
<dbReference type="Gene3D" id="6.10.140.2130">
    <property type="match status" value="1"/>
</dbReference>
<gene>
    <name evidence="13" type="primary">Phactr1_1</name>
    <name evidence="13" type="ORF">GTO93_0009066</name>
</gene>
<dbReference type="Gene3D" id="6.10.140.1750">
    <property type="match status" value="1"/>
</dbReference>
<sequence>MEGWRDGCRELEELLVGLEDQRWCLACGAYRHMAAVCPFQKEERRGKLQQSQQQQQEEVRDGGLEAFFKYLTSELCPGCGEQSSRSCLCLRHRHRHLHQQRENACWVHFHLQRVNACWYHFTHHHHHEERIWSCLCLHHHQGERNRSFLSRHQKKDQDLMLAFLSSLCIVDACTILPKDAFTSSLGDACLASPKDACLASPKDACYSASLGVACCSVVPGVARTALPGVAASSGDMLGLEEPARKPLMALLPIGKLAAFLLPVREPLVVKRGEEVQRLPTPAAVSLPEIVGEVRRPALMAAFLLQEVLWPEPRKRELMGRKKGEKVWRPAAFPLPGPSRLNESAWKLLAGSLALRVCRKDSLAIKLCNRPSKQELEEKNIIPMQTDEERLELRQQIGTKLTRRLSQRPTAEELEQRNILKPRNEQEEQDERRELKRRLSRKLSQRPTVEELREKRILIRFSDYVELADAQDYDRRADKPWTRLTAADKVRNIQRLLN</sequence>
<evidence type="ECO:0000256" key="4">
    <source>
        <dbReference type="ARBA" id="ARBA00022490"/>
    </source>
</evidence>
<feature type="non-terminal residue" evidence="13">
    <location>
        <position position="1"/>
    </location>
</feature>
<dbReference type="EMBL" id="JAAWVQ010137046">
    <property type="protein sequence ID" value="MBN3284492.1"/>
    <property type="molecule type" value="Genomic_DNA"/>
</dbReference>
<dbReference type="InterPro" id="IPR004018">
    <property type="entry name" value="RPEL_repeat"/>
</dbReference>
<keyword evidence="14" id="KW-1185">Reference proteome</keyword>
<evidence type="ECO:0000256" key="10">
    <source>
        <dbReference type="ARBA" id="ARBA00034103"/>
    </source>
</evidence>
<accession>A0ABS2YD69</accession>
<organism evidence="13 14">
    <name type="scientific">Polyodon spathula</name>
    <name type="common">North American paddlefish</name>
    <name type="synonym">Squalus spathula</name>
    <dbReference type="NCBI Taxonomy" id="7913"/>
    <lineage>
        <taxon>Eukaryota</taxon>
        <taxon>Metazoa</taxon>
        <taxon>Chordata</taxon>
        <taxon>Craniata</taxon>
        <taxon>Vertebrata</taxon>
        <taxon>Euteleostomi</taxon>
        <taxon>Actinopterygii</taxon>
        <taxon>Chondrostei</taxon>
        <taxon>Acipenseriformes</taxon>
        <taxon>Polyodontidae</taxon>
        <taxon>Polyodon</taxon>
    </lineage>
</organism>
<dbReference type="Pfam" id="PF02755">
    <property type="entry name" value="RPEL"/>
    <property type="match status" value="2"/>
</dbReference>
<evidence type="ECO:0000256" key="6">
    <source>
        <dbReference type="ARBA" id="ARBA00023018"/>
    </source>
</evidence>
<comment type="subcellular location">
    <subcellularLocation>
        <location evidence="2">Cytoplasm</location>
    </subcellularLocation>
    <subcellularLocation>
        <location evidence="1">Nucleus</location>
    </subcellularLocation>
    <subcellularLocation>
        <location evidence="10">Synapse</location>
    </subcellularLocation>
</comment>
<protein>
    <recommendedName>
        <fullName evidence="12">Phosphatase and actin regulator</fullName>
    </recommendedName>
</protein>